<dbReference type="PROSITE" id="PS50110">
    <property type="entry name" value="RESPONSE_REGULATORY"/>
    <property type="match status" value="1"/>
</dbReference>
<evidence type="ECO:0000259" key="6">
    <source>
        <dbReference type="PROSITE" id="PS50110"/>
    </source>
</evidence>
<organism evidence="7 8">
    <name type="scientific">Paenibacillus qinlingensis</name>
    <dbReference type="NCBI Taxonomy" id="1837343"/>
    <lineage>
        <taxon>Bacteria</taxon>
        <taxon>Bacillati</taxon>
        <taxon>Bacillota</taxon>
        <taxon>Bacilli</taxon>
        <taxon>Bacillales</taxon>
        <taxon>Paenibacillaceae</taxon>
        <taxon>Paenibacillus</taxon>
    </lineage>
</organism>
<keyword evidence="2" id="KW-0238">DNA-binding</keyword>
<dbReference type="InterPro" id="IPR001789">
    <property type="entry name" value="Sig_transdc_resp-reg_receiver"/>
</dbReference>
<dbReference type="PANTHER" id="PTHR43280:SF10">
    <property type="entry name" value="REGULATORY PROTEIN POCR"/>
    <property type="match status" value="1"/>
</dbReference>
<accession>A0ABU1NZI4</accession>
<feature type="modified residue" description="4-aspartylphosphate" evidence="4">
    <location>
        <position position="55"/>
    </location>
</feature>
<dbReference type="PANTHER" id="PTHR43280">
    <property type="entry name" value="ARAC-FAMILY TRANSCRIPTIONAL REGULATOR"/>
    <property type="match status" value="1"/>
</dbReference>
<dbReference type="InterPro" id="IPR018060">
    <property type="entry name" value="HTH_AraC"/>
</dbReference>
<gene>
    <name evidence="7" type="ORF">J2736_004116</name>
</gene>
<evidence type="ECO:0000256" key="2">
    <source>
        <dbReference type="ARBA" id="ARBA00023125"/>
    </source>
</evidence>
<comment type="caution">
    <text evidence="7">The sequence shown here is derived from an EMBL/GenBank/DDBJ whole genome shotgun (WGS) entry which is preliminary data.</text>
</comment>
<sequence length="471" mass="53986">MYKILLVDDEEWVVQSLKHSIDWEEYGFQVIGEVHSADEALAFIDTHQPHLVITDIKMPGMSGLELIKRVVSKELPVQFVVASGHAEFVYAQKALQYGAIGYCLKPFEENEIKDYLKKARLHIESKSKSDHLELIDLILGQSVPDHGKVKELLRAEGVDCDKNELAVIQVIGNFLMPSESKIPYCSLKTGPSKRVCLMNQSDFMSFMEKVKSVPNVSVGYATHMKLHEIKEAIHAANISAFHFFVTGKKDCYCVSAASTDLKRYLGHVATAMEKKDLKFIDATFHELSLCFESGAYTIKDAYFVYYQIMYYASDRLAMHVDVEIDHFEQLSSIYMNVHVMLAELRRQIIQQVISLAQVSDVEIEHETVRHIVKYVKENFYNDINLSQISKLFFVTPNYVSHIFKREMGVNFTEYISKLRIDYAGGLLNSSTLTIQQVSEKSGFNDYFYFTKIFKRITGITPSEYRKKTRAD</sequence>
<evidence type="ECO:0000256" key="1">
    <source>
        <dbReference type="ARBA" id="ARBA00023015"/>
    </source>
</evidence>
<dbReference type="SUPFAM" id="SSF52172">
    <property type="entry name" value="CheY-like"/>
    <property type="match status" value="1"/>
</dbReference>
<dbReference type="InterPro" id="IPR011006">
    <property type="entry name" value="CheY-like_superfamily"/>
</dbReference>
<keyword evidence="3" id="KW-0804">Transcription</keyword>
<protein>
    <submittedName>
        <fullName evidence="7">Two-component system response regulator YesN</fullName>
    </submittedName>
</protein>
<dbReference type="EMBL" id="JAVDSB010000008">
    <property type="protein sequence ID" value="MDR6552909.1"/>
    <property type="molecule type" value="Genomic_DNA"/>
</dbReference>
<feature type="domain" description="HTH araC/xylS-type" evidence="5">
    <location>
        <begin position="369"/>
        <end position="467"/>
    </location>
</feature>
<dbReference type="Pfam" id="PF12833">
    <property type="entry name" value="HTH_18"/>
    <property type="match status" value="1"/>
</dbReference>
<evidence type="ECO:0000313" key="8">
    <source>
        <dbReference type="Proteomes" id="UP001267290"/>
    </source>
</evidence>
<dbReference type="CDD" id="cd17536">
    <property type="entry name" value="REC_YesN-like"/>
    <property type="match status" value="1"/>
</dbReference>
<proteinExistence type="predicted"/>
<dbReference type="Proteomes" id="UP001267290">
    <property type="component" value="Unassembled WGS sequence"/>
</dbReference>
<evidence type="ECO:0000259" key="5">
    <source>
        <dbReference type="PROSITE" id="PS01124"/>
    </source>
</evidence>
<keyword evidence="8" id="KW-1185">Reference proteome</keyword>
<dbReference type="Gene3D" id="3.40.50.2300">
    <property type="match status" value="1"/>
</dbReference>
<dbReference type="RefSeq" id="WP_310500401.1">
    <property type="nucleotide sequence ID" value="NZ_JAVDSB010000008.1"/>
</dbReference>
<dbReference type="InterPro" id="IPR020449">
    <property type="entry name" value="Tscrpt_reg_AraC-type_HTH"/>
</dbReference>
<reference evidence="7 8" key="1">
    <citation type="submission" date="2023-07" db="EMBL/GenBank/DDBJ databases">
        <title>Sorghum-associated microbial communities from plants grown in Nebraska, USA.</title>
        <authorList>
            <person name="Schachtman D."/>
        </authorList>
    </citation>
    <scope>NUCLEOTIDE SEQUENCE [LARGE SCALE GENOMIC DNA]</scope>
    <source>
        <strain evidence="7 8">CC258</strain>
    </source>
</reference>
<keyword evidence="4" id="KW-0597">Phosphoprotein</keyword>
<dbReference type="SMART" id="SM00448">
    <property type="entry name" value="REC"/>
    <property type="match status" value="1"/>
</dbReference>
<dbReference type="Pfam" id="PF00072">
    <property type="entry name" value="Response_reg"/>
    <property type="match status" value="1"/>
</dbReference>
<dbReference type="SUPFAM" id="SSF46689">
    <property type="entry name" value="Homeodomain-like"/>
    <property type="match status" value="2"/>
</dbReference>
<dbReference type="PROSITE" id="PS01124">
    <property type="entry name" value="HTH_ARAC_FAMILY_2"/>
    <property type="match status" value="1"/>
</dbReference>
<evidence type="ECO:0000313" key="7">
    <source>
        <dbReference type="EMBL" id="MDR6552909.1"/>
    </source>
</evidence>
<dbReference type="SMART" id="SM00342">
    <property type="entry name" value="HTH_ARAC"/>
    <property type="match status" value="1"/>
</dbReference>
<evidence type="ECO:0000256" key="4">
    <source>
        <dbReference type="PROSITE-ProRule" id="PRU00169"/>
    </source>
</evidence>
<dbReference type="InterPro" id="IPR009057">
    <property type="entry name" value="Homeodomain-like_sf"/>
</dbReference>
<evidence type="ECO:0000256" key="3">
    <source>
        <dbReference type="ARBA" id="ARBA00023163"/>
    </source>
</evidence>
<keyword evidence="1" id="KW-0805">Transcription regulation</keyword>
<dbReference type="PRINTS" id="PR00032">
    <property type="entry name" value="HTHARAC"/>
</dbReference>
<dbReference type="Gene3D" id="1.10.10.60">
    <property type="entry name" value="Homeodomain-like"/>
    <property type="match status" value="2"/>
</dbReference>
<name>A0ABU1NZI4_9BACL</name>
<feature type="domain" description="Response regulatory" evidence="6">
    <location>
        <begin position="3"/>
        <end position="120"/>
    </location>
</feature>